<dbReference type="EMBL" id="CAKKNE010000001">
    <property type="protein sequence ID" value="CAH0365239.1"/>
    <property type="molecule type" value="Genomic_DNA"/>
</dbReference>
<feature type="region of interest" description="Disordered" evidence="1">
    <location>
        <begin position="78"/>
        <end position="176"/>
    </location>
</feature>
<keyword evidence="3" id="KW-1185">Reference proteome</keyword>
<proteinExistence type="predicted"/>
<accession>A0A8J2SBD7</accession>
<feature type="compositionally biased region" description="Low complexity" evidence="1">
    <location>
        <begin position="109"/>
        <end position="118"/>
    </location>
</feature>
<feature type="region of interest" description="Disordered" evidence="1">
    <location>
        <begin position="191"/>
        <end position="224"/>
    </location>
</feature>
<evidence type="ECO:0000313" key="2">
    <source>
        <dbReference type="EMBL" id="CAH0365239.1"/>
    </source>
</evidence>
<reference evidence="2" key="1">
    <citation type="submission" date="2021-11" db="EMBL/GenBank/DDBJ databases">
        <authorList>
            <consortium name="Genoscope - CEA"/>
            <person name="William W."/>
        </authorList>
    </citation>
    <scope>NUCLEOTIDE SEQUENCE</scope>
</reference>
<organism evidence="2 3">
    <name type="scientific">Pelagomonas calceolata</name>
    <dbReference type="NCBI Taxonomy" id="35677"/>
    <lineage>
        <taxon>Eukaryota</taxon>
        <taxon>Sar</taxon>
        <taxon>Stramenopiles</taxon>
        <taxon>Ochrophyta</taxon>
        <taxon>Pelagophyceae</taxon>
        <taxon>Pelagomonadales</taxon>
        <taxon>Pelagomonadaceae</taxon>
        <taxon>Pelagomonas</taxon>
    </lineage>
</organism>
<comment type="caution">
    <text evidence="2">The sequence shown here is derived from an EMBL/GenBank/DDBJ whole genome shotgun (WGS) entry which is preliminary data.</text>
</comment>
<feature type="compositionally biased region" description="Basic and acidic residues" evidence="1">
    <location>
        <begin position="141"/>
        <end position="165"/>
    </location>
</feature>
<protein>
    <submittedName>
        <fullName evidence="2">Uncharacterized protein</fullName>
    </submittedName>
</protein>
<feature type="compositionally biased region" description="Basic and acidic residues" evidence="1">
    <location>
        <begin position="191"/>
        <end position="202"/>
    </location>
</feature>
<evidence type="ECO:0000313" key="3">
    <source>
        <dbReference type="Proteomes" id="UP000789595"/>
    </source>
</evidence>
<dbReference type="AlphaFoldDB" id="A0A8J2SBD7"/>
<dbReference type="Proteomes" id="UP000789595">
    <property type="component" value="Unassembled WGS sequence"/>
</dbReference>
<sequence>MYKLLLIAASATALQPRPQKTLEALKTSRRDLLGLTTILVAPAAHAATSEELKAMMGGLQSELSDENLAKARGVAQKDDGGGFGIELPSVKAPSFAPKEGKPKPKPKAKQAASGGAAPEVQRIEVPDVAGGFGDFGAAQREAGRKRAEAMRNRAFSPEREKEEMKPAPADSSEVASGAVYDELRAKREAQRAAMEAREEQRKFNRLTPAEQAKYRAAGKAPKGK</sequence>
<evidence type="ECO:0000256" key="1">
    <source>
        <dbReference type="SAM" id="MobiDB-lite"/>
    </source>
</evidence>
<gene>
    <name evidence="2" type="ORF">PECAL_1P16670</name>
</gene>
<name>A0A8J2SBD7_9STRA</name>